<evidence type="ECO:0000259" key="4">
    <source>
        <dbReference type="PROSITE" id="PS50109"/>
    </source>
</evidence>
<dbReference type="HOGENOM" id="CLU_000445_82_4_1"/>
<feature type="region of interest" description="Disordered" evidence="3">
    <location>
        <begin position="114"/>
        <end position="162"/>
    </location>
</feature>
<keyword evidence="9" id="KW-1185">Reference proteome</keyword>
<evidence type="ECO:0000259" key="5">
    <source>
        <dbReference type="PROSITE" id="PS50110"/>
    </source>
</evidence>
<feature type="region of interest" description="Disordered" evidence="3">
    <location>
        <begin position="1"/>
        <end position="95"/>
    </location>
</feature>
<dbReference type="PROSITE" id="PS50110">
    <property type="entry name" value="RESPONSE_REGULATORY"/>
    <property type="match status" value="1"/>
</dbReference>
<accession>A0A0D2CLX0</accession>
<dbReference type="SMART" id="SM00086">
    <property type="entry name" value="PAC"/>
    <property type="match status" value="1"/>
</dbReference>
<dbReference type="InterPro" id="IPR004358">
    <property type="entry name" value="Sig_transdc_His_kin-like_C"/>
</dbReference>
<dbReference type="SMART" id="SM00388">
    <property type="entry name" value="HisKA"/>
    <property type="match status" value="1"/>
</dbReference>
<dbReference type="InterPro" id="IPR013767">
    <property type="entry name" value="PAS_fold"/>
</dbReference>
<feature type="domain" description="PAC" evidence="7">
    <location>
        <begin position="861"/>
        <end position="919"/>
    </location>
</feature>
<dbReference type="SMART" id="SM00387">
    <property type="entry name" value="HATPase_c"/>
    <property type="match status" value="1"/>
</dbReference>
<dbReference type="InterPro" id="IPR036097">
    <property type="entry name" value="HisK_dim/P_sf"/>
</dbReference>
<keyword evidence="1 2" id="KW-0597">Phosphoprotein</keyword>
<dbReference type="Proteomes" id="UP000054466">
    <property type="component" value="Unassembled WGS sequence"/>
</dbReference>
<evidence type="ECO:0000256" key="1">
    <source>
        <dbReference type="ARBA" id="ARBA00022553"/>
    </source>
</evidence>
<dbReference type="InterPro" id="IPR001610">
    <property type="entry name" value="PAC"/>
</dbReference>
<evidence type="ECO:0000259" key="6">
    <source>
        <dbReference type="PROSITE" id="PS50112"/>
    </source>
</evidence>
<dbReference type="InterPro" id="IPR036890">
    <property type="entry name" value="HATPase_C_sf"/>
</dbReference>
<feature type="compositionally biased region" description="Low complexity" evidence="3">
    <location>
        <begin position="299"/>
        <end position="309"/>
    </location>
</feature>
<dbReference type="Pfam" id="PF02518">
    <property type="entry name" value="HATPase_c"/>
    <property type="match status" value="1"/>
</dbReference>
<dbReference type="InterPro" id="IPR011006">
    <property type="entry name" value="CheY-like_superfamily"/>
</dbReference>
<feature type="domain" description="Response regulatory" evidence="5">
    <location>
        <begin position="1278"/>
        <end position="1409"/>
    </location>
</feature>
<proteinExistence type="predicted"/>
<dbReference type="RefSeq" id="XP_016251221.1">
    <property type="nucleotide sequence ID" value="XM_016389319.1"/>
</dbReference>
<evidence type="ECO:0000313" key="8">
    <source>
        <dbReference type="EMBL" id="KIW31005.1"/>
    </source>
</evidence>
<dbReference type="Pfam" id="PF26131">
    <property type="entry name" value="PAS-like"/>
    <property type="match status" value="1"/>
</dbReference>
<dbReference type="InterPro" id="IPR003661">
    <property type="entry name" value="HisK_dim/P_dom"/>
</dbReference>
<dbReference type="SUPFAM" id="SSF52172">
    <property type="entry name" value="CheY-like"/>
    <property type="match status" value="1"/>
</dbReference>
<dbReference type="PROSITE" id="PS50113">
    <property type="entry name" value="PAC"/>
    <property type="match status" value="1"/>
</dbReference>
<dbReference type="SUPFAM" id="SSF55785">
    <property type="entry name" value="PYP-like sensor domain (PAS domain)"/>
    <property type="match status" value="1"/>
</dbReference>
<dbReference type="VEuPathDB" id="FungiDB:PV07_02690"/>
<dbReference type="InterPro" id="IPR000014">
    <property type="entry name" value="PAS"/>
</dbReference>
<dbReference type="CDD" id="cd00082">
    <property type="entry name" value="HisKA"/>
    <property type="match status" value="1"/>
</dbReference>
<sequence length="1416" mass="155902">MTLPPDTHDIPTCPPSHDPLTAAENVTPPSLKRPHHTAIGSTSSDQPALKYAKRSFSNGSAPSRHGHLKEEQRGRRGGQEEDEDTNSAGLDMQPSSAENNISLLEAAATALSQGEQVSSSRIPASARATAASSMPVRTSAEAGRAGSRHGRGATSDPRRPNEAQVLHSIPVVEYLQLDERPTFIVDVTDAVNLNPSRLNLIFANTALKNRVPLFDHVQGRSEDPTLLLDVGTPFSDFKAWALSSLTEPDIVPTFPFAGWLWQGALLRQKLKVIHGRQHPLSPPLMADGVGRVGMQQYHGLGSVSTSSSGGARGDTTSQGYFDIPPRTSGELPRTLHRLVTEPVPDVSPSNLDPKSPVPSGDLGYSELLSGSAPVGSEQRAISVPPHVNLDTDLVAVNEKGYFDWTRLPMSPSLPMHIQFARGIDWGATSLGPIQDWSVELRGMCNLIMASPHPSAMYWGPEHIAIYNEAYVLLAGQKHPTLMGARYRDAWSEIWEALREVFDNAFKNAQATMKDDDCLFIMRNGFLEETYFSWSIIPLIGADGGVVGLYNPAFEKTRRKIAERRMLTLREIGERTAAARQVSEFWGLLLQGLEYNEYDAPMVLVYSLNEDLAESDVASSGSSGAASNKVCYLEGSLGIPAGHRAAPPVIDMKTGTKGFAASFRQALTTDRPIVLRVDNGSLDPSLLENIEWRGFGDPSRIVVISPIHPTTGESTLGFLVMATNPRRPYDEDYDLFVQLLGRQLATSIASVVLFEEEIKRGERAAQLAAQDRIELSNQLLARTQQAFEAENKFTRMAELAPVGIFIGNLDGKINFANDAWYNISSYPRDVPVDNEWIEHVLDEDQAKVRELWNTMLEKRCAISLEFRFKTPWGDKLGNQGQTWVLTSASPERDDDGKIRQIFGSMTDISAQKFAESLQTRRMEEAVELKRKQERYIDTTSHEMRNPLSAILQCADSITGSLSEMRDANGLTKAQQEILDLTIDSAQTITLCAQHQKRIVDDVLTLSKLDSAMMAVTPVDTRPIAVVHKVLKMFDAELKTADIRLDLMIDSSFTALQIDWVRIDPHRLSQVLINLMTNAVKFTATQENRVIRMHIAASGEKPSQEDKWRLTYIPSRTSKDKDVTAAAEWGLGEMVYLHFAVQDTGRGLDELEKKQLFQRFSQASPRTHVTYGGSGLGLFISRELVELQGGEIGVASESGKGSIFAFYIKARRSKGDVSNLDDNPSSSAPHSRKGSKTTPLTGLTMQMHQAPSEASATSPNSLASPRTTSTSFTPQADPVHVLIVEDNLINQKVLAAQLRKIGCVVHVANHGGEAIDQIRRSKFYRDHVTDGVKIDVVLMDLEMPIMDGQTCARKLREMQDTGELVAHVPVIAVTANARAEQIEMTLQSGIDDVVSKPFRLPELVPKMKDVLAKFRRDG</sequence>
<dbReference type="GO" id="GO:0006355">
    <property type="term" value="P:regulation of DNA-templated transcription"/>
    <property type="evidence" value="ECO:0007669"/>
    <property type="project" value="InterPro"/>
</dbReference>
<dbReference type="GO" id="GO:0000155">
    <property type="term" value="F:phosphorelay sensor kinase activity"/>
    <property type="evidence" value="ECO:0007669"/>
    <property type="project" value="InterPro"/>
</dbReference>
<dbReference type="Gene3D" id="3.40.50.2300">
    <property type="match status" value="1"/>
</dbReference>
<evidence type="ECO:0000256" key="2">
    <source>
        <dbReference type="PROSITE-ProRule" id="PRU00169"/>
    </source>
</evidence>
<dbReference type="PANTHER" id="PTHR43719">
    <property type="entry name" value="TWO-COMPONENT HISTIDINE KINASE"/>
    <property type="match status" value="1"/>
</dbReference>
<dbReference type="Gene3D" id="3.30.565.10">
    <property type="entry name" value="Histidine kinase-like ATPase, C-terminal domain"/>
    <property type="match status" value="1"/>
</dbReference>
<dbReference type="Pfam" id="PF00072">
    <property type="entry name" value="Response_reg"/>
    <property type="match status" value="1"/>
</dbReference>
<organism evidence="8 9">
    <name type="scientific">Cladophialophora immunda</name>
    <dbReference type="NCBI Taxonomy" id="569365"/>
    <lineage>
        <taxon>Eukaryota</taxon>
        <taxon>Fungi</taxon>
        <taxon>Dikarya</taxon>
        <taxon>Ascomycota</taxon>
        <taxon>Pezizomycotina</taxon>
        <taxon>Eurotiomycetes</taxon>
        <taxon>Chaetothyriomycetidae</taxon>
        <taxon>Chaetothyriales</taxon>
        <taxon>Herpotrichiellaceae</taxon>
        <taxon>Cladophialophora</taxon>
    </lineage>
</organism>
<dbReference type="InterPro" id="IPR000700">
    <property type="entry name" value="PAS-assoc_C"/>
</dbReference>
<dbReference type="PROSITE" id="PS50109">
    <property type="entry name" value="HIS_KIN"/>
    <property type="match status" value="1"/>
</dbReference>
<feature type="domain" description="PAS" evidence="6">
    <location>
        <begin position="788"/>
        <end position="858"/>
    </location>
</feature>
<dbReference type="Gene3D" id="1.10.287.130">
    <property type="match status" value="1"/>
</dbReference>
<dbReference type="SMART" id="SM00091">
    <property type="entry name" value="PAS"/>
    <property type="match status" value="1"/>
</dbReference>
<dbReference type="GeneID" id="27341884"/>
<dbReference type="STRING" id="569365.A0A0D2CLX0"/>
<dbReference type="Pfam" id="PF00989">
    <property type="entry name" value="PAS"/>
    <property type="match status" value="1"/>
</dbReference>
<feature type="region of interest" description="Disordered" evidence="3">
    <location>
        <begin position="1213"/>
        <end position="1271"/>
    </location>
</feature>
<feature type="compositionally biased region" description="Polar residues" evidence="3">
    <location>
        <begin position="1234"/>
        <end position="1271"/>
    </location>
</feature>
<dbReference type="CDD" id="cd17546">
    <property type="entry name" value="REC_hyHK_CKI1_RcsC-like"/>
    <property type="match status" value="1"/>
</dbReference>
<dbReference type="SMART" id="SM00448">
    <property type="entry name" value="REC"/>
    <property type="match status" value="1"/>
</dbReference>
<feature type="region of interest" description="Disordered" evidence="3">
    <location>
        <begin position="299"/>
        <end position="370"/>
    </location>
</feature>
<dbReference type="InterPro" id="IPR050956">
    <property type="entry name" value="2C_system_His_kinase"/>
</dbReference>
<evidence type="ECO:0000256" key="3">
    <source>
        <dbReference type="SAM" id="MobiDB-lite"/>
    </source>
</evidence>
<dbReference type="InterPro" id="IPR005467">
    <property type="entry name" value="His_kinase_dom"/>
</dbReference>
<dbReference type="OrthoDB" id="303614at2759"/>
<dbReference type="PROSITE" id="PS50112">
    <property type="entry name" value="PAS"/>
    <property type="match status" value="1"/>
</dbReference>
<dbReference type="InterPro" id="IPR003594">
    <property type="entry name" value="HATPase_dom"/>
</dbReference>
<feature type="compositionally biased region" description="Polar residues" evidence="3">
    <location>
        <begin position="1218"/>
        <end position="1227"/>
    </location>
</feature>
<reference evidence="8 9" key="1">
    <citation type="submission" date="2015-01" db="EMBL/GenBank/DDBJ databases">
        <title>The Genome Sequence of Cladophialophora immunda CBS83496.</title>
        <authorList>
            <consortium name="The Broad Institute Genomics Platform"/>
            <person name="Cuomo C."/>
            <person name="de Hoog S."/>
            <person name="Gorbushina A."/>
            <person name="Stielow B."/>
            <person name="Teixiera M."/>
            <person name="Abouelleil A."/>
            <person name="Chapman S.B."/>
            <person name="Priest M."/>
            <person name="Young S.K."/>
            <person name="Wortman J."/>
            <person name="Nusbaum C."/>
            <person name="Birren B."/>
        </authorList>
    </citation>
    <scope>NUCLEOTIDE SEQUENCE [LARGE SCALE GENOMIC DNA]</scope>
    <source>
        <strain evidence="8 9">CBS 83496</strain>
    </source>
</reference>
<dbReference type="InterPro" id="IPR058846">
    <property type="entry name" value="PAS-like"/>
</dbReference>
<dbReference type="InterPro" id="IPR035965">
    <property type="entry name" value="PAS-like_dom_sf"/>
</dbReference>
<dbReference type="EMBL" id="KN847041">
    <property type="protein sequence ID" value="KIW31005.1"/>
    <property type="molecule type" value="Genomic_DNA"/>
</dbReference>
<dbReference type="InterPro" id="IPR001789">
    <property type="entry name" value="Sig_transdc_resp-reg_receiver"/>
</dbReference>
<name>A0A0D2CLX0_9EURO</name>
<dbReference type="PRINTS" id="PR00344">
    <property type="entry name" value="BCTRLSENSOR"/>
</dbReference>
<gene>
    <name evidence="8" type="ORF">PV07_02690</name>
</gene>
<evidence type="ECO:0000313" key="9">
    <source>
        <dbReference type="Proteomes" id="UP000054466"/>
    </source>
</evidence>
<dbReference type="Pfam" id="PF00512">
    <property type="entry name" value="HisKA"/>
    <property type="match status" value="1"/>
</dbReference>
<dbReference type="SUPFAM" id="SSF47384">
    <property type="entry name" value="Homodimeric domain of signal transducing histidine kinase"/>
    <property type="match status" value="1"/>
</dbReference>
<dbReference type="NCBIfam" id="TIGR00229">
    <property type="entry name" value="sensory_box"/>
    <property type="match status" value="1"/>
</dbReference>
<feature type="compositionally biased region" description="Basic and acidic residues" evidence="3">
    <location>
        <begin position="68"/>
        <end position="79"/>
    </location>
</feature>
<dbReference type="SUPFAM" id="SSF55874">
    <property type="entry name" value="ATPase domain of HSP90 chaperone/DNA topoisomerase II/histidine kinase"/>
    <property type="match status" value="1"/>
</dbReference>
<feature type="modified residue" description="4-aspartylphosphate" evidence="2">
    <location>
        <position position="1338"/>
    </location>
</feature>
<protein>
    <recommendedName>
        <fullName evidence="10">Histidine kinase</fullName>
    </recommendedName>
</protein>
<dbReference type="PANTHER" id="PTHR43719:SF30">
    <property type="entry name" value="TWO-COMPONENT SYSTEM RESPONSE REGULATOR"/>
    <property type="match status" value="1"/>
</dbReference>
<evidence type="ECO:0008006" key="10">
    <source>
        <dbReference type="Google" id="ProtNLM"/>
    </source>
</evidence>
<dbReference type="Gene3D" id="3.30.450.20">
    <property type="entry name" value="PAS domain"/>
    <property type="match status" value="2"/>
</dbReference>
<feature type="domain" description="Histidine kinase" evidence="4">
    <location>
        <begin position="937"/>
        <end position="1210"/>
    </location>
</feature>
<dbReference type="CDD" id="cd00130">
    <property type="entry name" value="PAS"/>
    <property type="match status" value="1"/>
</dbReference>
<evidence type="ECO:0000259" key="7">
    <source>
        <dbReference type="PROSITE" id="PS50113"/>
    </source>
</evidence>